<reference evidence="5 6" key="1">
    <citation type="journal article" date="2025" name="Anaerobe">
        <title>Description of Anaerococcus kampingiae sp. nov., Anaerococcus groningensis sp. nov., Anaerococcus martiniensis sp. nov., and Anaerococcus cruorum sp. nov., isolated from human clinical specimens.</title>
        <authorList>
            <person name="Boiten K.E."/>
            <person name="Meijer J."/>
            <person name="van Wezel E.M."/>
            <person name="Veloo A.C.M."/>
        </authorList>
    </citation>
    <scope>NUCLEOTIDE SEQUENCE [LARGE SCALE GENOMIC DNA]</scope>
    <source>
        <strain evidence="5 6">ENR1039</strain>
    </source>
</reference>
<sequence length="310" mass="34735">MKKYLLALLASFMLIFTACSSNSNTETKTDEPAKVEEDTAEETASTDGEVFKIGAIPDFDQAEMEEAFNDFAEYLSKEIGKPVEFVPTVDYASLVTAFDRGEIDLAWFGGLTVTQALNKVPEAEAFAQRPSDQEFKSVFIEQKGLGLKGLEDLKGKTFTFGSESSTSGHLMPRYFLTEAGINPDEDFDGAANYSGSHDKTYKLVESGAFQTGAVNVQYWEKALDEGLVDETKVEEFYRTPDFYDYNWTLNKDIDQKFGEGTAQKVKDTILNMKKEDSKIMDLLSTEEFIETKNENYDLIKEVAEQLGMLN</sequence>
<feature type="compositionally biased region" description="Basic and acidic residues" evidence="3">
    <location>
        <begin position="27"/>
        <end position="37"/>
    </location>
</feature>
<dbReference type="EMBL" id="JBGMEH010000003">
    <property type="protein sequence ID" value="MFO3715874.1"/>
    <property type="molecule type" value="Genomic_DNA"/>
</dbReference>
<dbReference type="PANTHER" id="PTHR35841">
    <property type="entry name" value="PHOSPHONATES-BINDING PERIPLASMIC PROTEIN"/>
    <property type="match status" value="1"/>
</dbReference>
<feature type="region of interest" description="Disordered" evidence="3">
    <location>
        <begin position="23"/>
        <end position="44"/>
    </location>
</feature>
<dbReference type="Gene3D" id="3.40.190.10">
    <property type="entry name" value="Periplasmic binding protein-like II"/>
    <property type="match status" value="2"/>
</dbReference>
<evidence type="ECO:0000256" key="1">
    <source>
        <dbReference type="ARBA" id="ARBA00007162"/>
    </source>
</evidence>
<evidence type="ECO:0000313" key="5">
    <source>
        <dbReference type="EMBL" id="MFO3715874.1"/>
    </source>
</evidence>
<evidence type="ECO:0000256" key="2">
    <source>
        <dbReference type="ARBA" id="ARBA00022729"/>
    </source>
</evidence>
<dbReference type="RefSeq" id="WP_394020438.1">
    <property type="nucleotide sequence ID" value="NZ_JBGMEH010000003.1"/>
</dbReference>
<comment type="similarity">
    <text evidence="1">Belongs to the phosphate/phosphite/phosphonate binding protein family.</text>
</comment>
<dbReference type="PANTHER" id="PTHR35841:SF1">
    <property type="entry name" value="PHOSPHONATES-BINDING PERIPLASMIC PROTEIN"/>
    <property type="match status" value="1"/>
</dbReference>
<dbReference type="PROSITE" id="PS51257">
    <property type="entry name" value="PROKAR_LIPOPROTEIN"/>
    <property type="match status" value="1"/>
</dbReference>
<dbReference type="Proteomes" id="UP001638015">
    <property type="component" value="Unassembled WGS sequence"/>
</dbReference>
<evidence type="ECO:0000313" key="6">
    <source>
        <dbReference type="Proteomes" id="UP001638015"/>
    </source>
</evidence>
<dbReference type="NCBIfam" id="TIGR04553">
    <property type="entry name" value="ABC_peri_selen"/>
    <property type="match status" value="1"/>
</dbReference>
<accession>A0ABW9MVP8</accession>
<name>A0ABW9MVP8_9FIRM</name>
<keyword evidence="2 4" id="KW-0732">Signal</keyword>
<dbReference type="InterPro" id="IPR005770">
    <property type="entry name" value="PhnD"/>
</dbReference>
<protein>
    <submittedName>
        <fullName evidence="5">Selenate ABC transporter substrate-binding protein</fullName>
    </submittedName>
</protein>
<proteinExistence type="inferred from homology"/>
<evidence type="ECO:0000256" key="3">
    <source>
        <dbReference type="SAM" id="MobiDB-lite"/>
    </source>
</evidence>
<organism evidence="5 6">
    <name type="scientific">Anaerococcus cruorum</name>
    <dbReference type="NCBI Taxonomy" id="3115617"/>
    <lineage>
        <taxon>Bacteria</taxon>
        <taxon>Bacillati</taxon>
        <taxon>Bacillota</taxon>
        <taxon>Tissierellia</taxon>
        <taxon>Tissierellales</taxon>
        <taxon>Peptoniphilaceae</taxon>
        <taxon>Anaerococcus</taxon>
    </lineage>
</organism>
<comment type="caution">
    <text evidence="5">The sequence shown here is derived from an EMBL/GenBank/DDBJ whole genome shotgun (WGS) entry which is preliminary data.</text>
</comment>
<dbReference type="InterPro" id="IPR030836">
    <property type="entry name" value="ABC_peri_PhnD-like"/>
</dbReference>
<evidence type="ECO:0000256" key="4">
    <source>
        <dbReference type="SAM" id="SignalP"/>
    </source>
</evidence>
<dbReference type="Pfam" id="PF12974">
    <property type="entry name" value="Phosphonate-bd"/>
    <property type="match status" value="1"/>
</dbReference>
<feature type="chain" id="PRO_5046167438" evidence="4">
    <location>
        <begin position="24"/>
        <end position="310"/>
    </location>
</feature>
<feature type="signal peptide" evidence="4">
    <location>
        <begin position="1"/>
        <end position="23"/>
    </location>
</feature>
<dbReference type="SUPFAM" id="SSF53850">
    <property type="entry name" value="Periplasmic binding protein-like II"/>
    <property type="match status" value="1"/>
</dbReference>
<dbReference type="NCBIfam" id="TIGR01098">
    <property type="entry name" value="3A0109s03R"/>
    <property type="match status" value="1"/>
</dbReference>
<gene>
    <name evidence="5" type="ORF">ACCQ40_03595</name>
</gene>
<keyword evidence="6" id="KW-1185">Reference proteome</keyword>